<dbReference type="EMBL" id="BARW01006405">
    <property type="protein sequence ID" value="GAI75360.1"/>
    <property type="molecule type" value="Genomic_DNA"/>
</dbReference>
<feature type="non-terminal residue" evidence="1">
    <location>
        <position position="1"/>
    </location>
</feature>
<organism evidence="1">
    <name type="scientific">marine sediment metagenome</name>
    <dbReference type="NCBI Taxonomy" id="412755"/>
    <lineage>
        <taxon>unclassified sequences</taxon>
        <taxon>metagenomes</taxon>
        <taxon>ecological metagenomes</taxon>
    </lineage>
</organism>
<protein>
    <submittedName>
        <fullName evidence="1">Uncharacterized protein</fullName>
    </submittedName>
</protein>
<dbReference type="AlphaFoldDB" id="X1SIW4"/>
<reference evidence="1" key="1">
    <citation type="journal article" date="2014" name="Front. Microbiol.">
        <title>High frequency of phylogenetically diverse reductive dehalogenase-homologous genes in deep subseafloor sedimentary metagenomes.</title>
        <authorList>
            <person name="Kawai M."/>
            <person name="Futagami T."/>
            <person name="Toyoda A."/>
            <person name="Takaki Y."/>
            <person name="Nishi S."/>
            <person name="Hori S."/>
            <person name="Arai W."/>
            <person name="Tsubouchi T."/>
            <person name="Morono Y."/>
            <person name="Uchiyama I."/>
            <person name="Ito T."/>
            <person name="Fujiyama A."/>
            <person name="Inagaki F."/>
            <person name="Takami H."/>
        </authorList>
    </citation>
    <scope>NUCLEOTIDE SEQUENCE</scope>
    <source>
        <strain evidence="1">Expedition CK06-06</strain>
    </source>
</reference>
<evidence type="ECO:0000313" key="1">
    <source>
        <dbReference type="EMBL" id="GAI75360.1"/>
    </source>
</evidence>
<dbReference type="InterPro" id="IPR036081">
    <property type="entry name" value="Translin_sf"/>
</dbReference>
<accession>X1SIW4</accession>
<dbReference type="Gene3D" id="1.20.58.2140">
    <property type="match status" value="1"/>
</dbReference>
<sequence>GELRRYVLDKLRRDQIEDLNNILEKMENLYDLLFSFDYPKGITQDLRRKTDVARGIIEKTRGDLSLSIQINKLISNLEKK</sequence>
<name>X1SIW4_9ZZZZ</name>
<dbReference type="GO" id="GO:0043565">
    <property type="term" value="F:sequence-specific DNA binding"/>
    <property type="evidence" value="ECO:0007669"/>
    <property type="project" value="InterPro"/>
</dbReference>
<gene>
    <name evidence="1" type="ORF">S12H4_13452</name>
</gene>
<comment type="caution">
    <text evidence="1">The sequence shown here is derived from an EMBL/GenBank/DDBJ whole genome shotgun (WGS) entry which is preliminary data.</text>
</comment>
<proteinExistence type="predicted"/>
<dbReference type="SUPFAM" id="SSF74784">
    <property type="entry name" value="Translin"/>
    <property type="match status" value="1"/>
</dbReference>